<dbReference type="Pfam" id="PF01765">
    <property type="entry name" value="RRF"/>
    <property type="match status" value="1"/>
</dbReference>
<dbReference type="SUPFAM" id="SSF55194">
    <property type="entry name" value="Ribosome recycling factor, RRF"/>
    <property type="match status" value="1"/>
</dbReference>
<accession>A0A8J4QL42</accession>
<keyword evidence="1" id="KW-0175">Coiled coil</keyword>
<reference evidence="3" key="1">
    <citation type="submission" date="2020-03" db="EMBL/GenBank/DDBJ databases">
        <title>Castanea mollissima Vanexum genome sequencing.</title>
        <authorList>
            <person name="Staton M."/>
        </authorList>
    </citation>
    <scope>NUCLEOTIDE SEQUENCE</scope>
    <source>
        <tissue evidence="3">Leaf</tissue>
    </source>
</reference>
<dbReference type="InterPro" id="IPR036191">
    <property type="entry name" value="RRF_sf"/>
</dbReference>
<dbReference type="InterPro" id="IPR023584">
    <property type="entry name" value="Ribosome_recyc_fac_dom"/>
</dbReference>
<protein>
    <recommendedName>
        <fullName evidence="2">Ribosome recycling factor domain-containing protein</fullName>
    </recommendedName>
</protein>
<dbReference type="AlphaFoldDB" id="A0A8J4QL42"/>
<name>A0A8J4QL42_9ROSI</name>
<evidence type="ECO:0000256" key="1">
    <source>
        <dbReference type="SAM" id="Coils"/>
    </source>
</evidence>
<dbReference type="OrthoDB" id="1937482at2759"/>
<evidence type="ECO:0000313" key="4">
    <source>
        <dbReference type="Proteomes" id="UP000737018"/>
    </source>
</evidence>
<dbReference type="Gene3D" id="1.10.132.20">
    <property type="entry name" value="Ribosome-recycling factor"/>
    <property type="match status" value="1"/>
</dbReference>
<keyword evidence="4" id="KW-1185">Reference proteome</keyword>
<evidence type="ECO:0000259" key="2">
    <source>
        <dbReference type="Pfam" id="PF01765"/>
    </source>
</evidence>
<feature type="coiled-coil region" evidence="1">
    <location>
        <begin position="6"/>
        <end position="40"/>
    </location>
</feature>
<organism evidence="3 4">
    <name type="scientific">Castanea mollissima</name>
    <name type="common">Chinese chestnut</name>
    <dbReference type="NCBI Taxonomy" id="60419"/>
    <lineage>
        <taxon>Eukaryota</taxon>
        <taxon>Viridiplantae</taxon>
        <taxon>Streptophyta</taxon>
        <taxon>Embryophyta</taxon>
        <taxon>Tracheophyta</taxon>
        <taxon>Spermatophyta</taxon>
        <taxon>Magnoliopsida</taxon>
        <taxon>eudicotyledons</taxon>
        <taxon>Gunneridae</taxon>
        <taxon>Pentapetalae</taxon>
        <taxon>rosids</taxon>
        <taxon>fabids</taxon>
        <taxon>Fagales</taxon>
        <taxon>Fagaceae</taxon>
        <taxon>Castanea</taxon>
    </lineage>
</organism>
<dbReference type="EMBL" id="JRKL02006553">
    <property type="protein sequence ID" value="KAF3948789.1"/>
    <property type="molecule type" value="Genomic_DNA"/>
</dbReference>
<comment type="caution">
    <text evidence="3">The sequence shown here is derived from an EMBL/GenBank/DDBJ whole genome shotgun (WGS) entry which is preliminary data.</text>
</comment>
<evidence type="ECO:0000313" key="3">
    <source>
        <dbReference type="EMBL" id="KAF3948789.1"/>
    </source>
</evidence>
<sequence length="66" mass="7770">MAEEGKVALRNIRRDALKACEKLEKEKKLSKDIVKDLSSDLQASLKTEWEKKKEMYFPIRKYAIKV</sequence>
<feature type="domain" description="Ribosome recycling factor" evidence="2">
    <location>
        <begin position="1"/>
        <end position="55"/>
    </location>
</feature>
<dbReference type="Proteomes" id="UP000737018">
    <property type="component" value="Unassembled WGS sequence"/>
</dbReference>
<proteinExistence type="predicted"/>
<gene>
    <name evidence="3" type="ORF">CMV_025257</name>
</gene>